<sequence>MMTLDLIPKSFIELKKKCEIYVQAKQPRISFQNYVQKETCLLELIHCDICDRNGVITHGGNKHFITFTDDFSKYCYVYLIIHKSELFDKFKVYKAEVENQLERKIKILHSNSGGEFSSNEMKPNLKYLKVWECFANVKLRIDGSVDKFKARLVII</sequence>
<protein>
    <submittedName>
        <fullName evidence="1">Retrovirus-related Pol polyprotein from transposon TNT 1-94</fullName>
    </submittedName>
</protein>
<dbReference type="SUPFAM" id="SSF53098">
    <property type="entry name" value="Ribonuclease H-like"/>
    <property type="match status" value="1"/>
</dbReference>
<accession>A0A151SP16</accession>
<dbReference type="InterPro" id="IPR036397">
    <property type="entry name" value="RNaseH_sf"/>
</dbReference>
<dbReference type="PANTHER" id="PTHR42648">
    <property type="entry name" value="TRANSPOSASE, PUTATIVE-RELATED"/>
    <property type="match status" value="1"/>
</dbReference>
<dbReference type="Gramene" id="C.cajan_02684.t">
    <property type="protein sequence ID" value="C.cajan_02684.t"/>
    <property type="gene ID" value="C.cajan_02684"/>
</dbReference>
<dbReference type="InterPro" id="IPR012337">
    <property type="entry name" value="RNaseH-like_sf"/>
</dbReference>
<organism evidence="1 2">
    <name type="scientific">Cajanus cajan</name>
    <name type="common">Pigeon pea</name>
    <name type="synonym">Cajanus indicus</name>
    <dbReference type="NCBI Taxonomy" id="3821"/>
    <lineage>
        <taxon>Eukaryota</taxon>
        <taxon>Viridiplantae</taxon>
        <taxon>Streptophyta</taxon>
        <taxon>Embryophyta</taxon>
        <taxon>Tracheophyta</taxon>
        <taxon>Spermatophyta</taxon>
        <taxon>Magnoliopsida</taxon>
        <taxon>eudicotyledons</taxon>
        <taxon>Gunneridae</taxon>
        <taxon>Pentapetalae</taxon>
        <taxon>rosids</taxon>
        <taxon>fabids</taxon>
        <taxon>Fabales</taxon>
        <taxon>Fabaceae</taxon>
        <taxon>Papilionoideae</taxon>
        <taxon>50 kb inversion clade</taxon>
        <taxon>NPAAA clade</taxon>
        <taxon>indigoferoid/millettioid clade</taxon>
        <taxon>Phaseoleae</taxon>
        <taxon>Cajanus</taxon>
    </lineage>
</organism>
<dbReference type="InterPro" id="IPR039537">
    <property type="entry name" value="Retrotran_Ty1/copia-like"/>
</dbReference>
<reference evidence="1 2" key="1">
    <citation type="journal article" date="2012" name="Nat. Biotechnol.">
        <title>Draft genome sequence of pigeonpea (Cajanus cajan), an orphan legume crop of resource-poor farmers.</title>
        <authorList>
            <person name="Varshney R.K."/>
            <person name="Chen W."/>
            <person name="Li Y."/>
            <person name="Bharti A.K."/>
            <person name="Saxena R.K."/>
            <person name="Schlueter J.A."/>
            <person name="Donoghue M.T."/>
            <person name="Azam S."/>
            <person name="Fan G."/>
            <person name="Whaley A.M."/>
            <person name="Farmer A.D."/>
            <person name="Sheridan J."/>
            <person name="Iwata A."/>
            <person name="Tuteja R."/>
            <person name="Penmetsa R.V."/>
            <person name="Wu W."/>
            <person name="Upadhyaya H.D."/>
            <person name="Yang S.P."/>
            <person name="Shah T."/>
            <person name="Saxena K.B."/>
            <person name="Michael T."/>
            <person name="McCombie W.R."/>
            <person name="Yang B."/>
            <person name="Zhang G."/>
            <person name="Yang H."/>
            <person name="Wang J."/>
            <person name="Spillane C."/>
            <person name="Cook D.R."/>
            <person name="May G.D."/>
            <person name="Xu X."/>
            <person name="Jackson S.A."/>
        </authorList>
    </citation>
    <scope>NUCLEOTIDE SEQUENCE [LARGE SCALE GENOMIC DNA]</scope>
    <source>
        <strain evidence="2">cv. Asha</strain>
    </source>
</reference>
<dbReference type="Proteomes" id="UP000075243">
    <property type="component" value="Chromosome 11"/>
</dbReference>
<dbReference type="EMBL" id="CM003613">
    <property type="protein sequence ID" value="KYP56508.1"/>
    <property type="molecule type" value="Genomic_DNA"/>
</dbReference>
<dbReference type="Gene3D" id="3.30.420.10">
    <property type="entry name" value="Ribonuclease H-like superfamily/Ribonuclease H"/>
    <property type="match status" value="1"/>
</dbReference>
<dbReference type="STRING" id="3821.A0A151SP16"/>
<evidence type="ECO:0000313" key="1">
    <source>
        <dbReference type="EMBL" id="KYP56508.1"/>
    </source>
</evidence>
<proteinExistence type="predicted"/>
<gene>
    <name evidence="1" type="ORF">KK1_002749</name>
</gene>
<name>A0A151SP16_CAJCA</name>
<keyword evidence="2" id="KW-1185">Reference proteome</keyword>
<evidence type="ECO:0000313" key="2">
    <source>
        <dbReference type="Proteomes" id="UP000075243"/>
    </source>
</evidence>
<dbReference type="PANTHER" id="PTHR42648:SF20">
    <property type="entry name" value="RNA-DIRECTED DNA POLYMERASE"/>
    <property type="match status" value="1"/>
</dbReference>
<dbReference type="GO" id="GO:0003676">
    <property type="term" value="F:nucleic acid binding"/>
    <property type="evidence" value="ECO:0007669"/>
    <property type="project" value="InterPro"/>
</dbReference>
<dbReference type="AlphaFoldDB" id="A0A151SP16"/>